<evidence type="ECO:0000313" key="1">
    <source>
        <dbReference type="EMBL" id="SFG92071.1"/>
    </source>
</evidence>
<protein>
    <recommendedName>
        <fullName evidence="3">DUF262 domain-containing protein</fullName>
    </recommendedName>
</protein>
<dbReference type="Proteomes" id="UP000199337">
    <property type="component" value="Unassembled WGS sequence"/>
</dbReference>
<organism evidence="1 2">
    <name type="scientific">Desulfotruncus arcticus DSM 17038</name>
    <dbReference type="NCBI Taxonomy" id="1121424"/>
    <lineage>
        <taxon>Bacteria</taxon>
        <taxon>Bacillati</taxon>
        <taxon>Bacillota</taxon>
        <taxon>Clostridia</taxon>
        <taxon>Eubacteriales</taxon>
        <taxon>Desulfallaceae</taxon>
        <taxon>Desulfotruncus</taxon>
    </lineage>
</organism>
<gene>
    <name evidence="1" type="ORF">SAMN05660649_03126</name>
</gene>
<dbReference type="STRING" id="341036.SAMN05660649_03126"/>
<sequence length="414" mass="48754">MICKSFLYDNRIKAWNVLFEMPVSEYLDFAKSILDKNEFQRKKIRDSNKVYRLLKDDLKRGCIMPPMVLALKSDINVTEEDIKENSINIIKENIKSLLIIDGLQRTNVLISIDEFLNGDVAQNTGFYNNDIRIEIYIGISRTGILYRMLTLNTGQTRMSLRHQIEIMYSDLIDQDRLGDILLIKEAGTNEKIDLGKYVFRDVVDGFNSFLTRNEFPLKREDLLEQIEGLEELSKEKFEDDLFFKFVKLYDKFMRRMDYYFKSFDYDNDEVIDKLTELSKNYNINIPDGIAEDLKDDNSTEKIKYRIFDMHKIFNKSIAITGFGAAIGKLIDSKALDSEKIEDIIDEIVIKNYLCFVEFYFFLQLIKNFAKNIGVEHRRYYCLLFKELFNRHSDSFVLIDSAVLSAKFAYDSFKY</sequence>
<accession>A0A1I2VXN4</accession>
<evidence type="ECO:0008006" key="3">
    <source>
        <dbReference type="Google" id="ProtNLM"/>
    </source>
</evidence>
<proteinExistence type="predicted"/>
<dbReference type="EMBL" id="FOOX01000012">
    <property type="protein sequence ID" value="SFG92071.1"/>
    <property type="molecule type" value="Genomic_DNA"/>
</dbReference>
<keyword evidence="2" id="KW-1185">Reference proteome</keyword>
<evidence type="ECO:0000313" key="2">
    <source>
        <dbReference type="Proteomes" id="UP000199337"/>
    </source>
</evidence>
<dbReference type="AlphaFoldDB" id="A0A1I2VXN4"/>
<reference evidence="2" key="1">
    <citation type="submission" date="2016-10" db="EMBL/GenBank/DDBJ databases">
        <authorList>
            <person name="Varghese N."/>
            <person name="Submissions S."/>
        </authorList>
    </citation>
    <scope>NUCLEOTIDE SEQUENCE [LARGE SCALE GENOMIC DNA]</scope>
    <source>
        <strain evidence="2">DSM 17038</strain>
    </source>
</reference>
<name>A0A1I2VXN4_9FIRM</name>